<keyword evidence="3" id="KW-1185">Reference proteome</keyword>
<protein>
    <submittedName>
        <fullName evidence="2">Uncharacterized protein</fullName>
    </submittedName>
</protein>
<feature type="transmembrane region" description="Helical" evidence="1">
    <location>
        <begin position="118"/>
        <end position="137"/>
    </location>
</feature>
<organism evidence="2 3">
    <name type="scientific">Agromyces mediolanus</name>
    <name type="common">Corynebacterium mediolanum</name>
    <dbReference type="NCBI Taxonomy" id="41986"/>
    <lineage>
        <taxon>Bacteria</taxon>
        <taxon>Bacillati</taxon>
        <taxon>Actinomycetota</taxon>
        <taxon>Actinomycetes</taxon>
        <taxon>Micrococcales</taxon>
        <taxon>Microbacteriaceae</taxon>
        <taxon>Agromyces</taxon>
    </lineage>
</organism>
<dbReference type="Proteomes" id="UP000610303">
    <property type="component" value="Unassembled WGS sequence"/>
</dbReference>
<dbReference type="AlphaFoldDB" id="A0A918FCS2"/>
<gene>
    <name evidence="2" type="ORF">GCM10010196_26490</name>
</gene>
<feature type="transmembrane region" description="Helical" evidence="1">
    <location>
        <begin position="24"/>
        <end position="42"/>
    </location>
</feature>
<proteinExistence type="predicted"/>
<keyword evidence="1" id="KW-0812">Transmembrane</keyword>
<keyword evidence="1" id="KW-1133">Transmembrane helix</keyword>
<feature type="transmembrane region" description="Helical" evidence="1">
    <location>
        <begin position="48"/>
        <end position="68"/>
    </location>
</feature>
<keyword evidence="1" id="KW-0472">Membrane</keyword>
<accession>A0A918FCS2</accession>
<reference evidence="2" key="2">
    <citation type="submission" date="2020-09" db="EMBL/GenBank/DDBJ databases">
        <authorList>
            <person name="Sun Q."/>
            <person name="Ohkuma M."/>
        </authorList>
    </citation>
    <scope>NUCLEOTIDE SEQUENCE</scope>
    <source>
        <strain evidence="2">JCM 3346</strain>
    </source>
</reference>
<name>A0A918FCS2_AGRME</name>
<dbReference type="EMBL" id="BMRJ01000002">
    <property type="protein sequence ID" value="GGR31041.1"/>
    <property type="molecule type" value="Genomic_DNA"/>
</dbReference>
<sequence>MESDRVKHLELVQAVITRQAGNSFVIKGWSLTVSAAFLAFAADRGDPLVVTLAFLPIFGFAFLDAYFLRQERLFRELYKDAISASPAMRTFDMDTSGFQDPEAFPRSRWSSVLMSGQFVVFHGVIALVAYGLLLATLTPCLVEFIGNFRCEFGPPFGG</sequence>
<evidence type="ECO:0000256" key="1">
    <source>
        <dbReference type="SAM" id="Phobius"/>
    </source>
</evidence>
<comment type="caution">
    <text evidence="2">The sequence shown here is derived from an EMBL/GenBank/DDBJ whole genome shotgun (WGS) entry which is preliminary data.</text>
</comment>
<evidence type="ECO:0000313" key="2">
    <source>
        <dbReference type="EMBL" id="GGR31041.1"/>
    </source>
</evidence>
<evidence type="ECO:0000313" key="3">
    <source>
        <dbReference type="Proteomes" id="UP000610303"/>
    </source>
</evidence>
<dbReference type="RefSeq" id="WP_189085809.1">
    <property type="nucleotide sequence ID" value="NZ_BMRJ01000002.1"/>
</dbReference>
<reference evidence="2" key="1">
    <citation type="journal article" date="2014" name="Int. J. Syst. Evol. Microbiol.">
        <title>Complete genome sequence of Corynebacterium casei LMG S-19264T (=DSM 44701T), isolated from a smear-ripened cheese.</title>
        <authorList>
            <consortium name="US DOE Joint Genome Institute (JGI-PGF)"/>
            <person name="Walter F."/>
            <person name="Albersmeier A."/>
            <person name="Kalinowski J."/>
            <person name="Ruckert C."/>
        </authorList>
    </citation>
    <scope>NUCLEOTIDE SEQUENCE</scope>
    <source>
        <strain evidence="2">JCM 3346</strain>
    </source>
</reference>